<dbReference type="SUPFAM" id="SSF53850">
    <property type="entry name" value="Periplasmic binding protein-like II"/>
    <property type="match status" value="1"/>
</dbReference>
<gene>
    <name evidence="3" type="ORF">CYJ10_13745</name>
</gene>
<dbReference type="OrthoDB" id="8678477at2"/>
<dbReference type="PANTHER" id="PTHR42928">
    <property type="entry name" value="TRICARBOXYLATE-BINDING PROTEIN"/>
    <property type="match status" value="1"/>
</dbReference>
<accession>A0A2N5CCU4</accession>
<comment type="caution">
    <text evidence="3">The sequence shown here is derived from an EMBL/GenBank/DDBJ whole genome shotgun (WGS) entry which is preliminary data.</text>
</comment>
<dbReference type="RefSeq" id="WP_101682041.1">
    <property type="nucleotide sequence ID" value="NZ_PJRP01000005.1"/>
</dbReference>
<evidence type="ECO:0000256" key="1">
    <source>
        <dbReference type="ARBA" id="ARBA00006987"/>
    </source>
</evidence>
<reference evidence="3 4" key="1">
    <citation type="submission" date="2017-12" db="EMBL/GenBank/DDBJ databases">
        <title>Genome sequence of the active heterotrophic nitrifier-denitrifier, Cupriavidus pauculus UM1.</title>
        <authorList>
            <person name="Putonti C."/>
            <person name="Castignetti D."/>
        </authorList>
    </citation>
    <scope>NUCLEOTIDE SEQUENCE [LARGE SCALE GENOMIC DNA]</scope>
    <source>
        <strain evidence="3 4">UM1</strain>
    </source>
</reference>
<evidence type="ECO:0000313" key="3">
    <source>
        <dbReference type="EMBL" id="PLQ00073.1"/>
    </source>
</evidence>
<protein>
    <submittedName>
        <fullName evidence="3">ABC transporter substrate-binding protein</fullName>
    </submittedName>
</protein>
<comment type="similarity">
    <text evidence="1">Belongs to the UPF0065 (bug) family.</text>
</comment>
<evidence type="ECO:0000313" key="4">
    <source>
        <dbReference type="Proteomes" id="UP000234341"/>
    </source>
</evidence>
<feature type="chain" id="PRO_5014911207" evidence="2">
    <location>
        <begin position="32"/>
        <end position="327"/>
    </location>
</feature>
<feature type="signal peptide" evidence="2">
    <location>
        <begin position="1"/>
        <end position="31"/>
    </location>
</feature>
<dbReference type="PANTHER" id="PTHR42928:SF5">
    <property type="entry name" value="BLR1237 PROTEIN"/>
    <property type="match status" value="1"/>
</dbReference>
<dbReference type="Gene3D" id="3.40.190.10">
    <property type="entry name" value="Periplasmic binding protein-like II"/>
    <property type="match status" value="1"/>
</dbReference>
<evidence type="ECO:0000256" key="2">
    <source>
        <dbReference type="SAM" id="SignalP"/>
    </source>
</evidence>
<dbReference type="Pfam" id="PF03401">
    <property type="entry name" value="TctC"/>
    <property type="match status" value="1"/>
</dbReference>
<name>A0A2N5CCU4_9BURK</name>
<dbReference type="AlphaFoldDB" id="A0A2N5CCU4"/>
<dbReference type="Gene3D" id="3.40.190.150">
    <property type="entry name" value="Bordetella uptake gene, domain 1"/>
    <property type="match status" value="1"/>
</dbReference>
<dbReference type="PROSITE" id="PS51257">
    <property type="entry name" value="PROKAR_LIPOPROTEIN"/>
    <property type="match status" value="1"/>
</dbReference>
<dbReference type="InterPro" id="IPR042100">
    <property type="entry name" value="Bug_dom1"/>
</dbReference>
<dbReference type="Proteomes" id="UP000234341">
    <property type="component" value="Unassembled WGS sequence"/>
</dbReference>
<dbReference type="PIRSF" id="PIRSF017082">
    <property type="entry name" value="YflP"/>
    <property type="match status" value="1"/>
</dbReference>
<dbReference type="EMBL" id="PJRP01000005">
    <property type="protein sequence ID" value="PLQ00073.1"/>
    <property type="molecule type" value="Genomic_DNA"/>
</dbReference>
<keyword evidence="2" id="KW-0732">Signal</keyword>
<proteinExistence type="inferred from homology"/>
<organism evidence="3 4">
    <name type="scientific">Cupriavidus pauculus</name>
    <dbReference type="NCBI Taxonomy" id="82633"/>
    <lineage>
        <taxon>Bacteria</taxon>
        <taxon>Pseudomonadati</taxon>
        <taxon>Pseudomonadota</taxon>
        <taxon>Betaproteobacteria</taxon>
        <taxon>Burkholderiales</taxon>
        <taxon>Burkholderiaceae</taxon>
        <taxon>Cupriavidus</taxon>
    </lineage>
</organism>
<sequence>MNFAKTGAFRLGCALTLLTSLACVATAPAQAQSSYPSHSIELVVPFQAGGGTDALARAFAESSRKHLPQSVVVTNKPGASGAIGWADVANAKPDGYKLSLITADLAIVPHLGLTKLTYENFTPIARFNADPSAITVRSDSPYTTIEQFLDAARKNPGGMRVGNAGNGSIWHLAAAALEDKTSTKFNHIPFQGGNPAVLALLGGHIDAVAVSPAEVSAYVTAGKLKTLAVMADARVKGFESVPTLKERHIDLSIGTWRGIAAPANTPPDVIKALRTAAAATAKEPALRETLDKQNLGYAYADQDEFKAAIAKDDAYFKSLIAKFGMRQ</sequence>
<dbReference type="InterPro" id="IPR005064">
    <property type="entry name" value="BUG"/>
</dbReference>
<dbReference type="CDD" id="cd07012">
    <property type="entry name" value="PBP2_Bug_TTT"/>
    <property type="match status" value="1"/>
</dbReference>